<proteinExistence type="predicted"/>
<sequence>DVDQLRRGMDVELEHGSVDVNTNVSNDDPLITAKIALAHLNEFPDYYDRLEKMEEEGEAYWEGKK</sequence>
<evidence type="ECO:0000313" key="1">
    <source>
        <dbReference type="EMBL" id="GAG32449.1"/>
    </source>
</evidence>
<dbReference type="AlphaFoldDB" id="X0WNB6"/>
<name>X0WNB6_9ZZZZ</name>
<gene>
    <name evidence="1" type="ORF">S01H1_63048</name>
</gene>
<dbReference type="EMBL" id="BARS01041460">
    <property type="protein sequence ID" value="GAG32449.1"/>
    <property type="molecule type" value="Genomic_DNA"/>
</dbReference>
<feature type="non-terminal residue" evidence="1">
    <location>
        <position position="1"/>
    </location>
</feature>
<protein>
    <submittedName>
        <fullName evidence="1">Uncharacterized protein</fullName>
    </submittedName>
</protein>
<dbReference type="InterPro" id="IPR043720">
    <property type="entry name" value="DUF5661"/>
</dbReference>
<reference evidence="1" key="1">
    <citation type="journal article" date="2014" name="Front. Microbiol.">
        <title>High frequency of phylogenetically diverse reductive dehalogenase-homologous genes in deep subseafloor sedimentary metagenomes.</title>
        <authorList>
            <person name="Kawai M."/>
            <person name="Futagami T."/>
            <person name="Toyoda A."/>
            <person name="Takaki Y."/>
            <person name="Nishi S."/>
            <person name="Hori S."/>
            <person name="Arai W."/>
            <person name="Tsubouchi T."/>
            <person name="Morono Y."/>
            <person name="Uchiyama I."/>
            <person name="Ito T."/>
            <person name="Fujiyama A."/>
            <person name="Inagaki F."/>
            <person name="Takami H."/>
        </authorList>
    </citation>
    <scope>NUCLEOTIDE SEQUENCE</scope>
    <source>
        <strain evidence="1">Expedition CK06-06</strain>
    </source>
</reference>
<organism evidence="1">
    <name type="scientific">marine sediment metagenome</name>
    <dbReference type="NCBI Taxonomy" id="412755"/>
    <lineage>
        <taxon>unclassified sequences</taxon>
        <taxon>metagenomes</taxon>
        <taxon>ecological metagenomes</taxon>
    </lineage>
</organism>
<accession>X0WNB6</accession>
<dbReference type="Pfam" id="PF18905">
    <property type="entry name" value="DUF5661"/>
    <property type="match status" value="1"/>
</dbReference>
<comment type="caution">
    <text evidence="1">The sequence shown here is derived from an EMBL/GenBank/DDBJ whole genome shotgun (WGS) entry which is preliminary data.</text>
</comment>